<keyword evidence="2" id="KW-0808">Transferase</keyword>
<dbReference type="RefSeq" id="WP_073202617.1">
    <property type="nucleotide sequence ID" value="NZ_FRCZ01000006.1"/>
</dbReference>
<dbReference type="AlphaFoldDB" id="A0A1M7Q9U0"/>
<evidence type="ECO:0000259" key="1">
    <source>
        <dbReference type="PROSITE" id="PS51186"/>
    </source>
</evidence>
<dbReference type="InterPro" id="IPR000182">
    <property type="entry name" value="GNAT_dom"/>
</dbReference>
<dbReference type="Gene3D" id="3.40.630.30">
    <property type="match status" value="1"/>
</dbReference>
<dbReference type="GO" id="GO:0016747">
    <property type="term" value="F:acyltransferase activity, transferring groups other than amino-acyl groups"/>
    <property type="evidence" value="ECO:0007669"/>
    <property type="project" value="InterPro"/>
</dbReference>
<dbReference type="PANTHER" id="PTHR42791:SF1">
    <property type="entry name" value="N-ACETYLTRANSFERASE DOMAIN-CONTAINING PROTEIN"/>
    <property type="match status" value="1"/>
</dbReference>
<dbReference type="InterPro" id="IPR052523">
    <property type="entry name" value="Trichothecene_AcTrans"/>
</dbReference>
<dbReference type="CDD" id="cd04301">
    <property type="entry name" value="NAT_SF"/>
    <property type="match status" value="1"/>
</dbReference>
<accession>A0A1M7Q9U0</accession>
<dbReference type="Proteomes" id="UP000184184">
    <property type="component" value="Unassembled WGS sequence"/>
</dbReference>
<dbReference type="STRING" id="1027249.SAMN05216179_2956"/>
<dbReference type="PROSITE" id="PS51186">
    <property type="entry name" value="GNAT"/>
    <property type="match status" value="1"/>
</dbReference>
<dbReference type="InterPro" id="IPR016181">
    <property type="entry name" value="Acyl_CoA_acyltransferase"/>
</dbReference>
<proteinExistence type="predicted"/>
<gene>
    <name evidence="2" type="ORF">SAMN05216179_2956</name>
</gene>
<dbReference type="OrthoDB" id="9775804at2"/>
<sequence>MTINETHIDLLSRAFENDPMFIHLLSNKYRSKKLIRFILKQNRLLDGLVLTDDMNDPSYVAIVDRPRNLRHVSIWAKVKLNIEMFLLLFRLPFHVLRFLTNYQKTTFSIAPNQPHYYITMIGVDPSHQGKGIGKKVLREIHEIAESSQPAYPVALDTENQQNVAFYERVGYELMDTKIIDGLEIYCMRLPVA</sequence>
<feature type="domain" description="N-acetyltransferase" evidence="1">
    <location>
        <begin position="108"/>
        <end position="192"/>
    </location>
</feature>
<dbReference type="EMBL" id="FRCZ01000006">
    <property type="protein sequence ID" value="SHN27350.1"/>
    <property type="molecule type" value="Genomic_DNA"/>
</dbReference>
<dbReference type="SUPFAM" id="SSF55729">
    <property type="entry name" value="Acyl-CoA N-acyltransferases (Nat)"/>
    <property type="match status" value="1"/>
</dbReference>
<reference evidence="2 3" key="1">
    <citation type="submission" date="2016-11" db="EMBL/GenBank/DDBJ databases">
        <authorList>
            <person name="Jaros S."/>
            <person name="Januszkiewicz K."/>
            <person name="Wedrychowicz H."/>
        </authorList>
    </citation>
    <scope>NUCLEOTIDE SEQUENCE [LARGE SCALE GENOMIC DNA]</scope>
    <source>
        <strain evidence="2 3">CGMCC 1.10681</strain>
    </source>
</reference>
<keyword evidence="3" id="KW-1185">Reference proteome</keyword>
<protein>
    <submittedName>
        <fullName evidence="2">Acetyltransferase (GNAT) family protein</fullName>
    </submittedName>
</protein>
<evidence type="ECO:0000313" key="3">
    <source>
        <dbReference type="Proteomes" id="UP000184184"/>
    </source>
</evidence>
<evidence type="ECO:0000313" key="2">
    <source>
        <dbReference type="EMBL" id="SHN27350.1"/>
    </source>
</evidence>
<name>A0A1M7Q9U0_9BACI</name>
<dbReference type="PANTHER" id="PTHR42791">
    <property type="entry name" value="GNAT FAMILY ACETYLTRANSFERASE"/>
    <property type="match status" value="1"/>
</dbReference>
<organism evidence="2 3">
    <name type="scientific">Gracilibacillus kekensis</name>
    <dbReference type="NCBI Taxonomy" id="1027249"/>
    <lineage>
        <taxon>Bacteria</taxon>
        <taxon>Bacillati</taxon>
        <taxon>Bacillota</taxon>
        <taxon>Bacilli</taxon>
        <taxon>Bacillales</taxon>
        <taxon>Bacillaceae</taxon>
        <taxon>Gracilibacillus</taxon>
    </lineage>
</organism>
<dbReference type="Pfam" id="PF00583">
    <property type="entry name" value="Acetyltransf_1"/>
    <property type="match status" value="1"/>
</dbReference>